<dbReference type="Proteomes" id="UP000076066">
    <property type="component" value="Chromosome"/>
</dbReference>
<dbReference type="PROSITE" id="PS51257">
    <property type="entry name" value="PROKAR_LIPOPROTEIN"/>
    <property type="match status" value="1"/>
</dbReference>
<dbReference type="AlphaFoldDB" id="A0A143DEQ4"/>
<dbReference type="KEGG" id="hjo:AY555_08555"/>
<proteinExistence type="predicted"/>
<accession>A0A143DEQ4</accession>
<dbReference type="RefSeq" id="WP_066135604.1">
    <property type="nucleotide sequence ID" value="NZ_CP014525.1"/>
</dbReference>
<evidence type="ECO:0000313" key="2">
    <source>
        <dbReference type="Proteomes" id="UP000076066"/>
    </source>
</evidence>
<dbReference type="OrthoDB" id="7347145at2"/>
<dbReference type="EMBL" id="CP014525">
    <property type="protein sequence ID" value="AMW35215.1"/>
    <property type="molecule type" value="Genomic_DNA"/>
</dbReference>
<gene>
    <name evidence="1" type="ORF">AY555_08555</name>
</gene>
<evidence type="ECO:0000313" key="1">
    <source>
        <dbReference type="EMBL" id="AMW35215.1"/>
    </source>
</evidence>
<sequence length="222" mass="24718">MIRFFFSAMLRFIRPPVWAALLAFPLVSSCYVPDDFLMEIRVGKNGDYGIIYRGLLIWAPLFKEMKEAKLKPEDIAAKELAIKEDLGRDSGFSEITSVGLGRFRVVYEKIGHLSGTSQISFPRRGADIVRLEVRTSGILYVASAPTAKPGAKEQLEALGLRPSGKIRVITNSAVIKHNAQQISHGFDDGSFRDWSVYDWSVNGPNQPAPSMQIQFMAPTKKP</sequence>
<protein>
    <submittedName>
        <fullName evidence="1">Uncharacterized protein</fullName>
    </submittedName>
</protein>
<reference evidence="1 2" key="1">
    <citation type="submission" date="2016-02" db="EMBL/GenBank/DDBJ databases">
        <title>Complete Genome of H5569, the type strain of the newly described species Haematospirillium jordaniae.</title>
        <authorList>
            <person name="Nicholson A.C."/>
            <person name="Humrighouse B.W."/>
            <person name="Loparov V."/>
            <person name="McQuiston J.R."/>
        </authorList>
    </citation>
    <scope>NUCLEOTIDE SEQUENCE [LARGE SCALE GENOMIC DNA]</scope>
    <source>
        <strain evidence="1 2">H5569</strain>
    </source>
</reference>
<name>A0A143DEQ4_9PROT</name>
<keyword evidence="2" id="KW-1185">Reference proteome</keyword>
<organism evidence="1 2">
    <name type="scientific">Haematospirillum jordaniae</name>
    <dbReference type="NCBI Taxonomy" id="1549855"/>
    <lineage>
        <taxon>Bacteria</taxon>
        <taxon>Pseudomonadati</taxon>
        <taxon>Pseudomonadota</taxon>
        <taxon>Alphaproteobacteria</taxon>
        <taxon>Rhodospirillales</taxon>
        <taxon>Novispirillaceae</taxon>
        <taxon>Haematospirillum</taxon>
    </lineage>
</organism>
<dbReference type="GeneID" id="53317204"/>
<dbReference type="STRING" id="1549855.AY555_08555"/>